<dbReference type="InterPro" id="IPR038729">
    <property type="entry name" value="Rad50/SbcC_AAA"/>
</dbReference>
<feature type="coiled-coil region" evidence="4">
    <location>
        <begin position="553"/>
        <end position="630"/>
    </location>
</feature>
<feature type="domain" description="Rad50/SbcC-type AAA" evidence="6">
    <location>
        <begin position="5"/>
        <end position="182"/>
    </location>
</feature>
<dbReference type="InterPro" id="IPR027417">
    <property type="entry name" value="P-loop_NTPase"/>
</dbReference>
<feature type="coiled-coil region" evidence="4">
    <location>
        <begin position="449"/>
        <end position="503"/>
    </location>
</feature>
<evidence type="ECO:0000256" key="2">
    <source>
        <dbReference type="ARBA" id="ARBA00011322"/>
    </source>
</evidence>
<feature type="region of interest" description="Disordered" evidence="5">
    <location>
        <begin position="218"/>
        <end position="242"/>
    </location>
</feature>
<sequence length="1005" mass="108928">MRLHRLEITAFGPFSGTEEIDFDALSGAGLFLIQGQTGAGKTSVLDAVCFALYGQVPGVRNAIKNLRSDHAAPHQAPRVVLETTIRGRRFRISRSPAWERPKKRGTGTTTEHAAVILEEFENGEWIGLSTRLDEVGDLIGRLLGMTAAQFCQVAMLPQGEFASFLRAGAEERRKVLERLFATEVFTQVEKWLADRRAATRREAADLRSAAESVADRIAEATGTQRPGRSLVPEPRHPEPADESLDDIEVLPAWAVELAGHHETIRITNQTLLEEASAVSDKARAALESARTLAERQHRHAEALGRRAALEERAEERSRLTARLDAAARADRVVALIKQVRERTERAKLTHREANQTRSRVASLVTPGAAADVLAKAERERRDDIAALEGKRGSADRLRRITSELADLVGERERLEPEEARLAATLNELPGLVDEQRAQLDEARIVVAGRSGAEAVLQETARRLDAARRRDQVTARLGQAEETLRDAIDVAQQARERFQDLRQARLEGMAATLAEDLNPGEPCRVCGSTDHPAPASSLGLIPGEEDEERAHAAYEQAQSRREEASGAVESLRAERDAVLEVAGEADTATLGADVTEAQETLAAIDARVADVERMERLVHQSAQELEQARDRRDEIARVLTANRARRGELSAEQTRLAAELDEARGDDPTLEARIERLGHEADALADAVQALQAADRAAEELAAARARAKQTAADEGFATPDEVMAAALEDEDQAALRDRIRRFENEEAAVKELLADRDLTTAAAQPAPDVPALEAALAIAETTRTTAASAADRAHQRRVRLTELRTELAARVHAWRPAAEQHALAARLAGLASGQSGANRLSMRLSAYVLAARLEQVVAAANERLARMSAGRYALLHTTDKAAGDRRGGSGGLGLRIVDAWTGQERDPVTLSGGESFITSLALALGLADVVTAEAGGTEINTLFVDEGFGTLDEETLDEVMDVLDALRDGGRAVGIVSHVAELRTRIPAQLRISKQRTGSTAAVTV</sequence>
<evidence type="ECO:0000313" key="7">
    <source>
        <dbReference type="EMBL" id="KAB2345222.1"/>
    </source>
</evidence>
<dbReference type="OrthoDB" id="9795626at2"/>
<organism evidence="7 8">
    <name type="scientific">Actinomadura rudentiformis</name>
    <dbReference type="NCBI Taxonomy" id="359158"/>
    <lineage>
        <taxon>Bacteria</taxon>
        <taxon>Bacillati</taxon>
        <taxon>Actinomycetota</taxon>
        <taxon>Actinomycetes</taxon>
        <taxon>Streptosporangiales</taxon>
        <taxon>Thermomonosporaceae</taxon>
        <taxon>Actinomadura</taxon>
    </lineage>
</organism>
<evidence type="ECO:0000256" key="4">
    <source>
        <dbReference type="SAM" id="Coils"/>
    </source>
</evidence>
<dbReference type="GO" id="GO:0006302">
    <property type="term" value="P:double-strand break repair"/>
    <property type="evidence" value="ECO:0007669"/>
    <property type="project" value="InterPro"/>
</dbReference>
<accession>A0A6H9YGB2</accession>
<dbReference type="SUPFAM" id="SSF52540">
    <property type="entry name" value="P-loop containing nucleoside triphosphate hydrolases"/>
    <property type="match status" value="1"/>
</dbReference>
<comment type="similarity">
    <text evidence="1">Belongs to the SMC family. SbcC subfamily.</text>
</comment>
<gene>
    <name evidence="7" type="ORF">F8566_28585</name>
</gene>
<dbReference type="Pfam" id="PF13476">
    <property type="entry name" value="AAA_23"/>
    <property type="match status" value="1"/>
</dbReference>
<evidence type="ECO:0000256" key="1">
    <source>
        <dbReference type="ARBA" id="ARBA00006930"/>
    </source>
</evidence>
<evidence type="ECO:0000313" key="8">
    <source>
        <dbReference type="Proteomes" id="UP000468735"/>
    </source>
</evidence>
<keyword evidence="4" id="KW-0175">Coiled coil</keyword>
<evidence type="ECO:0000259" key="6">
    <source>
        <dbReference type="Pfam" id="PF13476"/>
    </source>
</evidence>
<dbReference type="Gene3D" id="3.40.50.300">
    <property type="entry name" value="P-loop containing nucleotide triphosphate hydrolases"/>
    <property type="match status" value="2"/>
</dbReference>
<dbReference type="GO" id="GO:0016887">
    <property type="term" value="F:ATP hydrolysis activity"/>
    <property type="evidence" value="ECO:0007669"/>
    <property type="project" value="InterPro"/>
</dbReference>
<evidence type="ECO:0000256" key="5">
    <source>
        <dbReference type="SAM" id="MobiDB-lite"/>
    </source>
</evidence>
<protein>
    <recommendedName>
        <fullName evidence="3">Nuclease SbcCD subunit C</fullName>
    </recommendedName>
</protein>
<dbReference type="Proteomes" id="UP000468735">
    <property type="component" value="Unassembled WGS sequence"/>
</dbReference>
<proteinExistence type="inferred from homology"/>
<reference evidence="7 8" key="1">
    <citation type="submission" date="2019-09" db="EMBL/GenBank/DDBJ databases">
        <title>Actinomadura physcomitrii sp. nov., a novel actinomycete isolated from moss [Physcomitrium sphaericum (Ludw) Fuernr].</title>
        <authorList>
            <person name="Zhuang X."/>
            <person name="Liu C."/>
        </authorList>
    </citation>
    <scope>NUCLEOTIDE SEQUENCE [LARGE SCALE GENOMIC DNA]</scope>
    <source>
        <strain evidence="7 8">HMC1</strain>
    </source>
</reference>
<dbReference type="PANTHER" id="PTHR32114">
    <property type="entry name" value="ABC TRANSPORTER ABCH.3"/>
    <property type="match status" value="1"/>
</dbReference>
<dbReference type="RefSeq" id="WP_151564934.1">
    <property type="nucleotide sequence ID" value="NZ_WBMT01000014.1"/>
</dbReference>
<evidence type="ECO:0000256" key="3">
    <source>
        <dbReference type="ARBA" id="ARBA00013368"/>
    </source>
</evidence>
<dbReference type="EMBL" id="WBMT01000014">
    <property type="protein sequence ID" value="KAB2345222.1"/>
    <property type="molecule type" value="Genomic_DNA"/>
</dbReference>
<comment type="caution">
    <text evidence="7">The sequence shown here is derived from an EMBL/GenBank/DDBJ whole genome shotgun (WGS) entry which is preliminary data.</text>
</comment>
<dbReference type="PANTHER" id="PTHR32114:SF2">
    <property type="entry name" value="ABC TRANSPORTER ABCH.3"/>
    <property type="match status" value="1"/>
</dbReference>
<keyword evidence="8" id="KW-1185">Reference proteome</keyword>
<dbReference type="Pfam" id="PF13558">
    <property type="entry name" value="SbcC_Walker_B"/>
    <property type="match status" value="1"/>
</dbReference>
<feature type="coiled-coil region" evidence="4">
    <location>
        <begin position="673"/>
        <end position="713"/>
    </location>
</feature>
<name>A0A6H9YGB2_9ACTN</name>
<dbReference type="AlphaFoldDB" id="A0A6H9YGB2"/>
<comment type="subunit">
    <text evidence="2">Heterodimer of SbcC and SbcD.</text>
</comment>